<dbReference type="EMBL" id="RCHS01001904">
    <property type="protein sequence ID" value="RMX50730.1"/>
    <property type="molecule type" value="Genomic_DNA"/>
</dbReference>
<dbReference type="AlphaFoldDB" id="A0A3M6UAP6"/>
<keyword evidence="5" id="KW-1185">Reference proteome</keyword>
<comment type="caution">
    <text evidence="4">The sequence shown here is derived from an EMBL/GenBank/DDBJ whole genome shotgun (WGS) entry which is preliminary data.</text>
</comment>
<evidence type="ECO:0000256" key="2">
    <source>
        <dbReference type="SAM" id="Phobius"/>
    </source>
</evidence>
<dbReference type="OrthoDB" id="10443481at2759"/>
<feature type="compositionally biased region" description="Polar residues" evidence="1">
    <location>
        <begin position="142"/>
        <end position="153"/>
    </location>
</feature>
<proteinExistence type="predicted"/>
<sequence>MILIFGAVLLLSLVDQSSQQPLPCKDGKFYESSVFDYFNCSVCIEQPHYENCDTCCKKITTTSTSTVTATTEKTKLHTSPSASQFVKTEKMRFSPMEMVIIGFSFGFVAGAVIAWLVVITARVCCKRRKKLEKLMTSKSIKATQETQRNTSSPMVWGQNVGIPPAADPHDC</sequence>
<protein>
    <recommendedName>
        <fullName evidence="6">TNFR-Cys domain-containing protein</fullName>
    </recommendedName>
</protein>
<keyword evidence="2" id="KW-0812">Transmembrane</keyword>
<evidence type="ECO:0000256" key="1">
    <source>
        <dbReference type="SAM" id="MobiDB-lite"/>
    </source>
</evidence>
<keyword evidence="2" id="KW-0472">Membrane</keyword>
<feature type="region of interest" description="Disordered" evidence="1">
    <location>
        <begin position="142"/>
        <end position="171"/>
    </location>
</feature>
<gene>
    <name evidence="4" type="ORF">pdam_00025197</name>
</gene>
<evidence type="ECO:0000313" key="5">
    <source>
        <dbReference type="Proteomes" id="UP000275408"/>
    </source>
</evidence>
<evidence type="ECO:0008006" key="6">
    <source>
        <dbReference type="Google" id="ProtNLM"/>
    </source>
</evidence>
<accession>A0A3M6UAP6</accession>
<feature type="transmembrane region" description="Helical" evidence="2">
    <location>
        <begin position="99"/>
        <end position="125"/>
    </location>
</feature>
<reference evidence="4 5" key="1">
    <citation type="journal article" date="2018" name="Sci. Rep.">
        <title>Comparative analysis of the Pocillopora damicornis genome highlights role of immune system in coral evolution.</title>
        <authorList>
            <person name="Cunning R."/>
            <person name="Bay R.A."/>
            <person name="Gillette P."/>
            <person name="Baker A.C."/>
            <person name="Traylor-Knowles N."/>
        </authorList>
    </citation>
    <scope>NUCLEOTIDE SEQUENCE [LARGE SCALE GENOMIC DNA]</scope>
    <source>
        <strain evidence="4">RSMAS</strain>
        <tissue evidence="4">Whole animal</tissue>
    </source>
</reference>
<evidence type="ECO:0000313" key="4">
    <source>
        <dbReference type="EMBL" id="RMX50730.1"/>
    </source>
</evidence>
<organism evidence="4 5">
    <name type="scientific">Pocillopora damicornis</name>
    <name type="common">Cauliflower coral</name>
    <name type="synonym">Millepora damicornis</name>
    <dbReference type="NCBI Taxonomy" id="46731"/>
    <lineage>
        <taxon>Eukaryota</taxon>
        <taxon>Metazoa</taxon>
        <taxon>Cnidaria</taxon>
        <taxon>Anthozoa</taxon>
        <taxon>Hexacorallia</taxon>
        <taxon>Scleractinia</taxon>
        <taxon>Astrocoeniina</taxon>
        <taxon>Pocilloporidae</taxon>
        <taxon>Pocillopora</taxon>
    </lineage>
</organism>
<dbReference type="Proteomes" id="UP000275408">
    <property type="component" value="Unassembled WGS sequence"/>
</dbReference>
<name>A0A3M6UAP6_POCDA</name>
<keyword evidence="3" id="KW-0732">Signal</keyword>
<feature type="chain" id="PRO_5018267586" description="TNFR-Cys domain-containing protein" evidence="3">
    <location>
        <begin position="20"/>
        <end position="171"/>
    </location>
</feature>
<keyword evidence="2" id="KW-1133">Transmembrane helix</keyword>
<feature type="signal peptide" evidence="3">
    <location>
        <begin position="1"/>
        <end position="19"/>
    </location>
</feature>
<evidence type="ECO:0000256" key="3">
    <source>
        <dbReference type="SAM" id="SignalP"/>
    </source>
</evidence>